<dbReference type="PRINTS" id="PR00219">
    <property type="entry name" value="SYNAPTOBREVN"/>
</dbReference>
<evidence type="ECO:0000256" key="1">
    <source>
        <dbReference type="PROSITE-ProRule" id="PRU00290"/>
    </source>
</evidence>
<keyword evidence="2" id="KW-0472">Membrane</keyword>
<dbReference type="InterPro" id="IPR042855">
    <property type="entry name" value="V_SNARE_CC"/>
</dbReference>
<dbReference type="Proteomes" id="UP001154078">
    <property type="component" value="Chromosome 10"/>
</dbReference>
<accession>A0A9P0FBE1</accession>
<sequence length="133" mass="15283">MAKKDGVKPKDLQQAQKEVEAVVNIMRENVDKLHQREIDLATLDRTAESVKEYGELWKNYTRHVKKRVWWKNVKFLSAIACAALVIVIITLGTLTFYFIGDDGSSSTSKNNQTRNEVVQIIYNYKTGSQKNYV</sequence>
<organism evidence="4 5">
    <name type="scientific">Brassicogethes aeneus</name>
    <name type="common">Rape pollen beetle</name>
    <name type="synonym">Meligethes aeneus</name>
    <dbReference type="NCBI Taxonomy" id="1431903"/>
    <lineage>
        <taxon>Eukaryota</taxon>
        <taxon>Metazoa</taxon>
        <taxon>Ecdysozoa</taxon>
        <taxon>Arthropoda</taxon>
        <taxon>Hexapoda</taxon>
        <taxon>Insecta</taxon>
        <taxon>Pterygota</taxon>
        <taxon>Neoptera</taxon>
        <taxon>Endopterygota</taxon>
        <taxon>Coleoptera</taxon>
        <taxon>Polyphaga</taxon>
        <taxon>Cucujiformia</taxon>
        <taxon>Nitidulidae</taxon>
        <taxon>Meligethinae</taxon>
        <taxon>Brassicogethes</taxon>
    </lineage>
</organism>
<proteinExistence type="predicted"/>
<evidence type="ECO:0000259" key="3">
    <source>
        <dbReference type="PROSITE" id="PS50892"/>
    </source>
</evidence>
<evidence type="ECO:0000313" key="4">
    <source>
        <dbReference type="EMBL" id="CAH0548850.1"/>
    </source>
</evidence>
<reference evidence="4" key="1">
    <citation type="submission" date="2021-12" db="EMBL/GenBank/DDBJ databases">
        <authorList>
            <person name="King R."/>
        </authorList>
    </citation>
    <scope>NUCLEOTIDE SEQUENCE</scope>
</reference>
<feature type="transmembrane region" description="Helical" evidence="2">
    <location>
        <begin position="75"/>
        <end position="99"/>
    </location>
</feature>
<dbReference type="GO" id="GO:0016020">
    <property type="term" value="C:membrane"/>
    <property type="evidence" value="ECO:0007669"/>
    <property type="project" value="InterPro"/>
</dbReference>
<dbReference type="PANTHER" id="PTHR45701">
    <property type="entry name" value="SYNAPTOBREVIN FAMILY MEMBER"/>
    <property type="match status" value="1"/>
</dbReference>
<dbReference type="SUPFAM" id="SSF58038">
    <property type="entry name" value="SNARE fusion complex"/>
    <property type="match status" value="1"/>
</dbReference>
<dbReference type="InterPro" id="IPR001388">
    <property type="entry name" value="Synaptobrevin-like"/>
</dbReference>
<dbReference type="Pfam" id="PF00957">
    <property type="entry name" value="Synaptobrevin"/>
    <property type="match status" value="1"/>
</dbReference>
<dbReference type="OrthoDB" id="190375at2759"/>
<keyword evidence="1" id="KW-0175">Coiled coil</keyword>
<dbReference type="AlphaFoldDB" id="A0A9P0FBE1"/>
<dbReference type="Gene3D" id="1.20.5.110">
    <property type="match status" value="1"/>
</dbReference>
<keyword evidence="2" id="KW-0812">Transmembrane</keyword>
<feature type="domain" description="V-SNARE coiled-coil homology" evidence="3">
    <location>
        <begin position="11"/>
        <end position="71"/>
    </location>
</feature>
<protein>
    <recommendedName>
        <fullName evidence="3">V-SNARE coiled-coil homology domain-containing protein</fullName>
    </recommendedName>
</protein>
<keyword evidence="5" id="KW-1185">Reference proteome</keyword>
<gene>
    <name evidence="4" type="ORF">MELIAE_LOCUS2218</name>
</gene>
<keyword evidence="2" id="KW-1133">Transmembrane helix</keyword>
<dbReference type="PROSITE" id="PS50892">
    <property type="entry name" value="V_SNARE"/>
    <property type="match status" value="1"/>
</dbReference>
<evidence type="ECO:0000313" key="5">
    <source>
        <dbReference type="Proteomes" id="UP001154078"/>
    </source>
</evidence>
<dbReference type="InterPro" id="IPR016444">
    <property type="entry name" value="Synaptobrevin/VAMP"/>
</dbReference>
<evidence type="ECO:0000256" key="2">
    <source>
        <dbReference type="SAM" id="Phobius"/>
    </source>
</evidence>
<dbReference type="EMBL" id="OV121141">
    <property type="protein sequence ID" value="CAH0548850.1"/>
    <property type="molecule type" value="Genomic_DNA"/>
</dbReference>
<name>A0A9P0FBE1_BRAAE</name>
<dbReference type="GO" id="GO:0016192">
    <property type="term" value="P:vesicle-mediated transport"/>
    <property type="evidence" value="ECO:0007669"/>
    <property type="project" value="InterPro"/>
</dbReference>